<reference evidence="2 3" key="1">
    <citation type="submission" date="2020-02" db="EMBL/GenBank/DDBJ databases">
        <authorList>
            <person name="Zheng R.K."/>
            <person name="Sun C.M."/>
        </authorList>
    </citation>
    <scope>NUCLEOTIDE SEQUENCE [LARGE SCALE GENOMIC DNA]</scope>
    <source>
        <strain evidence="3">zrk13</strain>
    </source>
</reference>
<sequence length="145" mass="16352">MELQLNEKTLVEVSAKISVFKTIDKTGAIARQVTVRNDKIFAAEVATHRFTNYRLLLWMVVAAIFGGFAHYAYDTMFLGYNPNPPIIFAIFFVILIIGLIISVGKKKELRFVVQSGSAQPEMLRFDVGKDVPEKKLIDLMDVLVN</sequence>
<accession>A0A7L7KUQ9</accession>
<keyword evidence="1" id="KW-0812">Transmembrane</keyword>
<keyword evidence="1" id="KW-1133">Transmembrane helix</keyword>
<dbReference type="Proteomes" id="UP000514720">
    <property type="component" value="Chromosome"/>
</dbReference>
<keyword evidence="3" id="KW-1185">Reference proteome</keyword>
<dbReference type="RefSeq" id="WP_258877307.1">
    <property type="nucleotide sequence ID" value="NZ_CP048914.1"/>
</dbReference>
<dbReference type="KEGG" id="xcl:G4Z02_07055"/>
<dbReference type="AlphaFoldDB" id="A0A7L7KUQ9"/>
<organism evidence="2 3">
    <name type="scientific">Candidatus Xianfuyuplasma coldseepsis</name>
    <dbReference type="NCBI Taxonomy" id="2782163"/>
    <lineage>
        <taxon>Bacteria</taxon>
        <taxon>Bacillati</taxon>
        <taxon>Mycoplasmatota</taxon>
        <taxon>Mollicutes</taxon>
        <taxon>Candidatus Izemoplasmatales</taxon>
        <taxon>Candidatus Izemoplasmataceae</taxon>
        <taxon>Candidatus Xianfuyuplasma</taxon>
    </lineage>
</organism>
<name>A0A7L7KUQ9_9MOLU</name>
<gene>
    <name evidence="2" type="ORF">G4Z02_07055</name>
</gene>
<keyword evidence="1" id="KW-0472">Membrane</keyword>
<proteinExistence type="predicted"/>
<protein>
    <submittedName>
        <fullName evidence="2">Uncharacterized protein</fullName>
    </submittedName>
</protein>
<evidence type="ECO:0000256" key="1">
    <source>
        <dbReference type="SAM" id="Phobius"/>
    </source>
</evidence>
<evidence type="ECO:0000313" key="3">
    <source>
        <dbReference type="Proteomes" id="UP000514720"/>
    </source>
</evidence>
<dbReference type="EMBL" id="CP048914">
    <property type="protein sequence ID" value="QMS85508.1"/>
    <property type="molecule type" value="Genomic_DNA"/>
</dbReference>
<feature type="transmembrane region" description="Helical" evidence="1">
    <location>
        <begin position="55"/>
        <end position="73"/>
    </location>
</feature>
<evidence type="ECO:0000313" key="2">
    <source>
        <dbReference type="EMBL" id="QMS85508.1"/>
    </source>
</evidence>
<feature type="transmembrane region" description="Helical" evidence="1">
    <location>
        <begin position="85"/>
        <end position="104"/>
    </location>
</feature>